<dbReference type="Proteomes" id="UP000051952">
    <property type="component" value="Unassembled WGS sequence"/>
</dbReference>
<evidence type="ECO:0000313" key="3">
    <source>
        <dbReference type="Proteomes" id="UP000051952"/>
    </source>
</evidence>
<dbReference type="AlphaFoldDB" id="A0A0S4IQQ9"/>
<organism evidence="2 3">
    <name type="scientific">Bodo saltans</name>
    <name type="common">Flagellated protozoan</name>
    <dbReference type="NCBI Taxonomy" id="75058"/>
    <lineage>
        <taxon>Eukaryota</taxon>
        <taxon>Discoba</taxon>
        <taxon>Euglenozoa</taxon>
        <taxon>Kinetoplastea</taxon>
        <taxon>Metakinetoplastina</taxon>
        <taxon>Eubodonida</taxon>
        <taxon>Bodonidae</taxon>
        <taxon>Bodo</taxon>
    </lineage>
</organism>
<feature type="compositionally biased region" description="Polar residues" evidence="1">
    <location>
        <begin position="202"/>
        <end position="220"/>
    </location>
</feature>
<feature type="region of interest" description="Disordered" evidence="1">
    <location>
        <begin position="1"/>
        <end position="40"/>
    </location>
</feature>
<feature type="compositionally biased region" description="Acidic residues" evidence="1">
    <location>
        <begin position="221"/>
        <end position="232"/>
    </location>
</feature>
<reference evidence="3" key="1">
    <citation type="submission" date="2015-09" db="EMBL/GenBank/DDBJ databases">
        <authorList>
            <consortium name="Pathogen Informatics"/>
        </authorList>
    </citation>
    <scope>NUCLEOTIDE SEQUENCE [LARGE SCALE GENOMIC DNA]</scope>
    <source>
        <strain evidence="3">Lake Konstanz</strain>
    </source>
</reference>
<gene>
    <name evidence="2" type="ORF">BSAL_59925</name>
</gene>
<dbReference type="EMBL" id="CYKH01000261">
    <property type="protein sequence ID" value="CUF18784.1"/>
    <property type="molecule type" value="Genomic_DNA"/>
</dbReference>
<feature type="compositionally biased region" description="Polar residues" evidence="1">
    <location>
        <begin position="233"/>
        <end position="249"/>
    </location>
</feature>
<proteinExistence type="predicted"/>
<evidence type="ECO:0000313" key="2">
    <source>
        <dbReference type="EMBL" id="CUF18784.1"/>
    </source>
</evidence>
<evidence type="ECO:0000256" key="1">
    <source>
        <dbReference type="SAM" id="MobiDB-lite"/>
    </source>
</evidence>
<dbReference type="OrthoDB" id="272571at2759"/>
<sequence>MSGQPQQQGAPVVRRGRGTFRQGLHSTGEGTGSSQLSAEASQQRGAALAAAAAGRFAFAFEKPSKPIDITGAGELEQAETARVQLFRKERRRRQLIVVGNLKPMLSYGVCKLFGHSGPKPLRLQRKIIKMVHLAQPLVRPPPREPPYVPVVGAGGEGEEGQLQHEVKEELIVDQNDGDENGGPVSPTSTAAGAGAAAAPSVETRSTAWATSAPPQLVTNQNDDDDDDDDEPSATDTVMQPLTTDPSLVTTDERTASFPVLTMKRFKGLAAYFEGHIKELWKLEDITRQRVQLTIDFGAAYVCGTNNQNRLASNTTFPELVEKWNDESLQVYFIPDCPPCVSRAVDACCREEGVLVDHSYSIVKLTFFSQQKQTRSVARAMWSGDLNAFELIDVESLGLTFDYTIFSVDTKSLQPQQVQVRSRCKWTTMRPSRRWWPSPSNSASELSTDLRMWQSMARRPPQRQFLHD</sequence>
<protein>
    <submittedName>
        <fullName evidence="2">Uncharacterized protein</fullName>
    </submittedName>
</protein>
<feature type="region of interest" description="Disordered" evidence="1">
    <location>
        <begin position="174"/>
        <end position="249"/>
    </location>
</feature>
<name>A0A0S4IQQ9_BODSA</name>
<dbReference type="VEuPathDB" id="TriTrypDB:BSAL_59925"/>
<accession>A0A0S4IQQ9</accession>
<keyword evidence="3" id="KW-1185">Reference proteome</keyword>